<dbReference type="InterPro" id="IPR006311">
    <property type="entry name" value="TAT_signal"/>
</dbReference>
<dbReference type="Proteomes" id="UP000648801">
    <property type="component" value="Unassembled WGS sequence"/>
</dbReference>
<gene>
    <name evidence="8" type="ORF">GCM10011507_04430</name>
</gene>
<organism evidence="8 9">
    <name type="scientific">Edaphobacter acidisoli</name>
    <dbReference type="NCBI Taxonomy" id="2040573"/>
    <lineage>
        <taxon>Bacteria</taxon>
        <taxon>Pseudomonadati</taxon>
        <taxon>Acidobacteriota</taxon>
        <taxon>Terriglobia</taxon>
        <taxon>Terriglobales</taxon>
        <taxon>Acidobacteriaceae</taxon>
        <taxon>Edaphobacter</taxon>
    </lineage>
</organism>
<comment type="caution">
    <text evidence="8">The sequence shown here is derived from an EMBL/GenBank/DDBJ whole genome shotgun (WGS) entry which is preliminary data.</text>
</comment>
<evidence type="ECO:0000256" key="5">
    <source>
        <dbReference type="ARBA" id="ARBA00023239"/>
    </source>
</evidence>
<sequence>MSALTGMEWTRRQFVTALAAAGLSGSTIVAGSAGAQTPLGPDEAVRELMAGNERFVAGKLSSFDHDLAILKAGTVEKQEPFAAVLSCADSRVPVELVFDQSIGHLFVTRVAGNMVTPEIIGSLEYGVAVLGVKAILVLGHAKCGAVSAAMKGQDVPGQISVLYQHMMPAIEKEHDVPAAVKANAAFQARLLGESSTVIAKAVKDGVVKIVAGYYDLASGRVTLV</sequence>
<dbReference type="SUPFAM" id="SSF53056">
    <property type="entry name" value="beta-carbonic anhydrase, cab"/>
    <property type="match status" value="1"/>
</dbReference>
<dbReference type="Pfam" id="PF00484">
    <property type="entry name" value="Pro_CA"/>
    <property type="match status" value="1"/>
</dbReference>
<dbReference type="AlphaFoldDB" id="A0A916W006"/>
<comment type="similarity">
    <text evidence="1">Belongs to the beta-class carbonic anhydrase family.</text>
</comment>
<feature type="binding site" evidence="7">
    <location>
        <position position="143"/>
    </location>
    <ligand>
        <name>Zn(2+)</name>
        <dbReference type="ChEBI" id="CHEBI:29105"/>
    </ligand>
</feature>
<keyword evidence="9" id="KW-1185">Reference proteome</keyword>
<evidence type="ECO:0000256" key="7">
    <source>
        <dbReference type="PIRSR" id="PIRSR601765-1"/>
    </source>
</evidence>
<protein>
    <recommendedName>
        <fullName evidence="2">carbonic anhydrase</fullName>
        <ecNumber evidence="2">4.2.1.1</ecNumber>
    </recommendedName>
</protein>
<comment type="catalytic activity">
    <reaction evidence="6">
        <text>hydrogencarbonate + H(+) = CO2 + H2O</text>
        <dbReference type="Rhea" id="RHEA:10748"/>
        <dbReference type="ChEBI" id="CHEBI:15377"/>
        <dbReference type="ChEBI" id="CHEBI:15378"/>
        <dbReference type="ChEBI" id="CHEBI:16526"/>
        <dbReference type="ChEBI" id="CHEBI:17544"/>
        <dbReference type="EC" id="4.2.1.1"/>
    </reaction>
</comment>
<evidence type="ECO:0000256" key="1">
    <source>
        <dbReference type="ARBA" id="ARBA00006217"/>
    </source>
</evidence>
<evidence type="ECO:0000256" key="2">
    <source>
        <dbReference type="ARBA" id="ARBA00012925"/>
    </source>
</evidence>
<dbReference type="EC" id="4.2.1.1" evidence="2"/>
<dbReference type="InterPro" id="IPR001765">
    <property type="entry name" value="Carbonic_anhydrase"/>
</dbReference>
<evidence type="ECO:0000256" key="6">
    <source>
        <dbReference type="ARBA" id="ARBA00048348"/>
    </source>
</evidence>
<evidence type="ECO:0000313" key="9">
    <source>
        <dbReference type="Proteomes" id="UP000648801"/>
    </source>
</evidence>
<dbReference type="RefSeq" id="WP_188757704.1">
    <property type="nucleotide sequence ID" value="NZ_BMJB01000001.1"/>
</dbReference>
<reference evidence="8" key="2">
    <citation type="submission" date="2020-09" db="EMBL/GenBank/DDBJ databases">
        <authorList>
            <person name="Sun Q."/>
            <person name="Zhou Y."/>
        </authorList>
    </citation>
    <scope>NUCLEOTIDE SEQUENCE</scope>
    <source>
        <strain evidence="8">CGMCC 1.15447</strain>
    </source>
</reference>
<dbReference type="GO" id="GO:0004089">
    <property type="term" value="F:carbonate dehydratase activity"/>
    <property type="evidence" value="ECO:0007669"/>
    <property type="project" value="UniProtKB-EC"/>
</dbReference>
<proteinExistence type="inferred from homology"/>
<evidence type="ECO:0000313" key="8">
    <source>
        <dbReference type="EMBL" id="GGA56237.1"/>
    </source>
</evidence>
<feature type="binding site" evidence="7">
    <location>
        <position position="87"/>
    </location>
    <ligand>
        <name>Zn(2+)</name>
        <dbReference type="ChEBI" id="CHEBI:29105"/>
    </ligand>
</feature>
<keyword evidence="5" id="KW-0456">Lyase</keyword>
<comment type="cofactor">
    <cofactor evidence="7">
        <name>Zn(2+)</name>
        <dbReference type="ChEBI" id="CHEBI:29105"/>
    </cofactor>
    <text evidence="7">Binds 1 zinc ion per subunit.</text>
</comment>
<dbReference type="InterPro" id="IPR036874">
    <property type="entry name" value="Carbonic_anhydrase_sf"/>
</dbReference>
<dbReference type="SMART" id="SM00947">
    <property type="entry name" value="Pro_CA"/>
    <property type="match status" value="1"/>
</dbReference>
<evidence type="ECO:0000256" key="4">
    <source>
        <dbReference type="ARBA" id="ARBA00022833"/>
    </source>
</evidence>
<dbReference type="GO" id="GO:0008270">
    <property type="term" value="F:zinc ion binding"/>
    <property type="evidence" value="ECO:0007669"/>
    <property type="project" value="InterPro"/>
</dbReference>
<evidence type="ECO:0000256" key="3">
    <source>
        <dbReference type="ARBA" id="ARBA00022723"/>
    </source>
</evidence>
<dbReference type="PROSITE" id="PS51318">
    <property type="entry name" value="TAT"/>
    <property type="match status" value="1"/>
</dbReference>
<dbReference type="CDD" id="cd03378">
    <property type="entry name" value="beta_CA_cladeC"/>
    <property type="match status" value="1"/>
</dbReference>
<keyword evidence="4 7" id="KW-0862">Zinc</keyword>
<dbReference type="Gene3D" id="3.40.1050.10">
    <property type="entry name" value="Carbonic anhydrase"/>
    <property type="match status" value="1"/>
</dbReference>
<dbReference type="EMBL" id="BMJB01000001">
    <property type="protein sequence ID" value="GGA56237.1"/>
    <property type="molecule type" value="Genomic_DNA"/>
</dbReference>
<reference evidence="8" key="1">
    <citation type="journal article" date="2014" name="Int. J. Syst. Evol. Microbiol.">
        <title>Complete genome sequence of Corynebacterium casei LMG S-19264T (=DSM 44701T), isolated from a smear-ripened cheese.</title>
        <authorList>
            <consortium name="US DOE Joint Genome Institute (JGI-PGF)"/>
            <person name="Walter F."/>
            <person name="Albersmeier A."/>
            <person name="Kalinowski J."/>
            <person name="Ruckert C."/>
        </authorList>
    </citation>
    <scope>NUCLEOTIDE SEQUENCE</scope>
    <source>
        <strain evidence="8">CGMCC 1.15447</strain>
    </source>
</reference>
<dbReference type="PANTHER" id="PTHR11002:SF76">
    <property type="entry name" value="CARBONIC ANHYDRASE"/>
    <property type="match status" value="1"/>
</dbReference>
<keyword evidence="3 7" id="KW-0479">Metal-binding</keyword>
<accession>A0A916W006</accession>
<name>A0A916W006_9BACT</name>
<dbReference type="PANTHER" id="PTHR11002">
    <property type="entry name" value="CARBONIC ANHYDRASE"/>
    <property type="match status" value="1"/>
</dbReference>
<feature type="binding site" evidence="7">
    <location>
        <position position="89"/>
    </location>
    <ligand>
        <name>Zn(2+)</name>
        <dbReference type="ChEBI" id="CHEBI:29105"/>
    </ligand>
</feature>
<feature type="binding site" evidence="7">
    <location>
        <position position="140"/>
    </location>
    <ligand>
        <name>Zn(2+)</name>
        <dbReference type="ChEBI" id="CHEBI:29105"/>
    </ligand>
</feature>